<evidence type="ECO:0000256" key="1">
    <source>
        <dbReference type="ARBA" id="ARBA00006464"/>
    </source>
</evidence>
<keyword evidence="3" id="KW-0472">Membrane</keyword>
<evidence type="ECO:0000313" key="5">
    <source>
        <dbReference type="EMBL" id="PKW16036.1"/>
    </source>
</evidence>
<dbReference type="AlphaFoldDB" id="A0A2N3XZD5"/>
<sequence length="246" mass="27240">MTSTALKILLSIGLAQPRRPTRMVRADCPPEPLTPGGRRPRWERSVLRGIDVVGAAVGLAVLAAPMLIVAGIIRLTSRGPALFRQRRVGQGRKPFTLYKFRTMRLGCSEEPLREMIARELRGEDTSADGSFKLDRDPRITAVGSWLRRTSLDELPQLLNVLRGDMALVGPRPCLEWEAAMFPPEFDERSAVKPGLTGLWQVNGRSTVGTLDMLRLDLVYVRSCSLRTDLGILARTLPSMLRGDGAR</sequence>
<dbReference type="PANTHER" id="PTHR30576:SF10">
    <property type="entry name" value="SLL5057 PROTEIN"/>
    <property type="match status" value="1"/>
</dbReference>
<dbReference type="STRING" id="994479.GCA_000194155_03390"/>
<feature type="domain" description="Bacterial sugar transferase" evidence="4">
    <location>
        <begin position="48"/>
        <end position="240"/>
    </location>
</feature>
<reference evidence="5" key="1">
    <citation type="submission" date="2017-12" db="EMBL/GenBank/DDBJ databases">
        <title>Sequencing the genomes of 1000 Actinobacteria strains.</title>
        <authorList>
            <person name="Klenk H.-P."/>
        </authorList>
    </citation>
    <scope>NUCLEOTIDE SEQUENCE [LARGE SCALE GENOMIC DNA]</scope>
    <source>
        <strain evidence="5">DSM 44228</strain>
    </source>
</reference>
<dbReference type="PANTHER" id="PTHR30576">
    <property type="entry name" value="COLANIC BIOSYNTHESIS UDP-GLUCOSE LIPID CARRIER TRANSFERASE"/>
    <property type="match status" value="1"/>
</dbReference>
<accession>A0A2N3XZD5</accession>
<feature type="transmembrane region" description="Helical" evidence="3">
    <location>
        <begin position="50"/>
        <end position="77"/>
    </location>
</feature>
<feature type="region of interest" description="Disordered" evidence="2">
    <location>
        <begin position="21"/>
        <end position="40"/>
    </location>
</feature>
<evidence type="ECO:0000313" key="6">
    <source>
        <dbReference type="Proteomes" id="UP000233786"/>
    </source>
</evidence>
<dbReference type="InterPro" id="IPR003362">
    <property type="entry name" value="Bact_transf"/>
</dbReference>
<evidence type="ECO:0000259" key="4">
    <source>
        <dbReference type="Pfam" id="PF02397"/>
    </source>
</evidence>
<comment type="similarity">
    <text evidence="1">Belongs to the bacterial sugar transferase family.</text>
</comment>
<name>A0A2N3XZD5_SACSN</name>
<evidence type="ECO:0000256" key="3">
    <source>
        <dbReference type="SAM" id="Phobius"/>
    </source>
</evidence>
<dbReference type="RefSeq" id="WP_237710572.1">
    <property type="nucleotide sequence ID" value="NZ_CP061007.1"/>
</dbReference>
<keyword evidence="3" id="KW-0812">Transmembrane</keyword>
<evidence type="ECO:0000256" key="2">
    <source>
        <dbReference type="SAM" id="MobiDB-lite"/>
    </source>
</evidence>
<dbReference type="Proteomes" id="UP000233786">
    <property type="component" value="Unassembled WGS sequence"/>
</dbReference>
<keyword evidence="3" id="KW-1133">Transmembrane helix</keyword>
<dbReference type="Pfam" id="PF02397">
    <property type="entry name" value="Bac_transf"/>
    <property type="match status" value="1"/>
</dbReference>
<dbReference type="EMBL" id="PJNB01000001">
    <property type="protein sequence ID" value="PKW16036.1"/>
    <property type="molecule type" value="Genomic_DNA"/>
</dbReference>
<proteinExistence type="inferred from homology"/>
<comment type="caution">
    <text evidence="5">The sequence shown here is derived from an EMBL/GenBank/DDBJ whole genome shotgun (WGS) entry which is preliminary data.</text>
</comment>
<protein>
    <submittedName>
        <fullName evidence="5">Lipopolysaccharide/colanic/teichoic acid biosynthesis glycosyltransferase</fullName>
    </submittedName>
</protein>
<dbReference type="GO" id="GO:0016780">
    <property type="term" value="F:phosphotransferase activity, for other substituted phosphate groups"/>
    <property type="evidence" value="ECO:0007669"/>
    <property type="project" value="TreeGrafter"/>
</dbReference>
<organism evidence="5 6">
    <name type="scientific">Saccharopolyspora spinosa</name>
    <dbReference type="NCBI Taxonomy" id="60894"/>
    <lineage>
        <taxon>Bacteria</taxon>
        <taxon>Bacillati</taxon>
        <taxon>Actinomycetota</taxon>
        <taxon>Actinomycetes</taxon>
        <taxon>Pseudonocardiales</taxon>
        <taxon>Pseudonocardiaceae</taxon>
        <taxon>Saccharopolyspora</taxon>
    </lineage>
</organism>
<keyword evidence="6" id="KW-1185">Reference proteome</keyword>
<gene>
    <name evidence="5" type="ORF">A8926_3825</name>
</gene>